<dbReference type="Proteomes" id="UP000677054">
    <property type="component" value="Unassembled WGS sequence"/>
</dbReference>
<accession>A0A7R8X481</accession>
<evidence type="ECO:0000313" key="4">
    <source>
        <dbReference type="EMBL" id="CAD7243406.1"/>
    </source>
</evidence>
<feature type="transmembrane region" description="Helical" evidence="2">
    <location>
        <begin position="87"/>
        <end position="110"/>
    </location>
</feature>
<evidence type="ECO:0000256" key="2">
    <source>
        <dbReference type="SAM" id="Phobius"/>
    </source>
</evidence>
<evidence type="ECO:0000256" key="1">
    <source>
        <dbReference type="SAM" id="MobiDB-lite"/>
    </source>
</evidence>
<keyword evidence="3" id="KW-0732">Signal</keyword>
<dbReference type="EMBL" id="CAJPEV010000426">
    <property type="protein sequence ID" value="CAG0885154.1"/>
    <property type="molecule type" value="Genomic_DNA"/>
</dbReference>
<evidence type="ECO:0000313" key="5">
    <source>
        <dbReference type="Proteomes" id="UP000677054"/>
    </source>
</evidence>
<evidence type="ECO:0000256" key="3">
    <source>
        <dbReference type="SAM" id="SignalP"/>
    </source>
</evidence>
<dbReference type="EMBL" id="LR899943">
    <property type="protein sequence ID" value="CAD7243406.1"/>
    <property type="molecule type" value="Genomic_DNA"/>
</dbReference>
<dbReference type="AlphaFoldDB" id="A0A7R8X481"/>
<organism evidence="4">
    <name type="scientific">Darwinula stevensoni</name>
    <dbReference type="NCBI Taxonomy" id="69355"/>
    <lineage>
        <taxon>Eukaryota</taxon>
        <taxon>Metazoa</taxon>
        <taxon>Ecdysozoa</taxon>
        <taxon>Arthropoda</taxon>
        <taxon>Crustacea</taxon>
        <taxon>Oligostraca</taxon>
        <taxon>Ostracoda</taxon>
        <taxon>Podocopa</taxon>
        <taxon>Podocopida</taxon>
        <taxon>Darwinulocopina</taxon>
        <taxon>Darwinuloidea</taxon>
        <taxon>Darwinulidae</taxon>
        <taxon>Darwinula</taxon>
    </lineage>
</organism>
<reference evidence="4" key="1">
    <citation type="submission" date="2020-11" db="EMBL/GenBank/DDBJ databases">
        <authorList>
            <person name="Tran Van P."/>
        </authorList>
    </citation>
    <scope>NUCLEOTIDE SEQUENCE</scope>
</reference>
<feature type="signal peptide" evidence="3">
    <location>
        <begin position="1"/>
        <end position="19"/>
    </location>
</feature>
<keyword evidence="2" id="KW-1133">Transmembrane helix</keyword>
<gene>
    <name evidence="4" type="ORF">DSTB1V02_LOCUS3330</name>
</gene>
<feature type="chain" id="PRO_5036402409" evidence="3">
    <location>
        <begin position="20"/>
        <end position="273"/>
    </location>
</feature>
<sequence>MERIRIALALLASLPALHADESEAPLVETRIHVPALLRSFGVEGTPRQTGGQVIDLLTPPTLTSILSWWGITVDTTAQTVVIDTTKIISSFIGLSMPIVIVSLGLLYIWLMSEFVRFESATFKGKIPKKKHAHHGYDHLAFLGNSGYGDQSGLLNGYGDQSGLLNGYGDQPGLLNGFGDQSGLLNGLDGQSDDLLNGLDDKSNNLLNGFDNLSSGLLKRKGVPPRSKPKKSSKKSYSNNKSKKKDDETMTLKNLKGMEAALKSVSPKRVGKWQ</sequence>
<protein>
    <submittedName>
        <fullName evidence="4">Uncharacterized protein</fullName>
    </submittedName>
</protein>
<proteinExistence type="predicted"/>
<dbReference type="OrthoDB" id="10662510at2759"/>
<name>A0A7R8X481_9CRUS</name>
<keyword evidence="2" id="KW-0812">Transmembrane</keyword>
<feature type="region of interest" description="Disordered" evidence="1">
    <location>
        <begin position="216"/>
        <end position="273"/>
    </location>
</feature>
<feature type="compositionally biased region" description="Basic residues" evidence="1">
    <location>
        <begin position="217"/>
        <end position="233"/>
    </location>
</feature>
<keyword evidence="2" id="KW-0472">Membrane</keyword>
<keyword evidence="5" id="KW-1185">Reference proteome</keyword>